<dbReference type="NCBIfam" id="TIGR03016">
    <property type="entry name" value="pepcterm_hypo_1"/>
    <property type="match status" value="1"/>
</dbReference>
<dbReference type="Proteomes" id="UP001524499">
    <property type="component" value="Unassembled WGS sequence"/>
</dbReference>
<gene>
    <name evidence="1" type="ORF">NP590_00805</name>
</gene>
<keyword evidence="2" id="KW-1185">Reference proteome</keyword>
<protein>
    <submittedName>
        <fullName evidence="1">TIGR03016 family PEP-CTERM system-associated outer membrane protein</fullName>
    </submittedName>
</protein>
<evidence type="ECO:0000313" key="2">
    <source>
        <dbReference type="Proteomes" id="UP001524499"/>
    </source>
</evidence>
<dbReference type="EMBL" id="JANIBJ010000001">
    <property type="protein sequence ID" value="MCQ8102626.1"/>
    <property type="molecule type" value="Genomic_DNA"/>
</dbReference>
<dbReference type="RefSeq" id="WP_256600235.1">
    <property type="nucleotide sequence ID" value="NZ_JANIBJ010000001.1"/>
</dbReference>
<comment type="caution">
    <text evidence="1">The sequence shown here is derived from an EMBL/GenBank/DDBJ whole genome shotgun (WGS) entry which is preliminary data.</text>
</comment>
<dbReference type="InterPro" id="IPR017467">
    <property type="entry name" value="CHP03016_PEP-CTERM"/>
</dbReference>
<name>A0ABT1TAY2_9GAMM</name>
<accession>A0ABT1TAY2</accession>
<proteinExistence type="predicted"/>
<reference evidence="1 2" key="1">
    <citation type="submission" date="2022-07" db="EMBL/GenBank/DDBJ databases">
        <title>Methylomonas rivi sp. nov., Methylomonas rosea sp. nov., Methylomonas aureus sp. nov. and Methylomonas subterranea sp. nov., four novel methanotrophs isolated from a freshwater creek and the deep terrestrial subsurface.</title>
        <authorList>
            <person name="Abin C."/>
            <person name="Sankaranarayanan K."/>
            <person name="Garner C."/>
            <person name="Sindelar R."/>
            <person name="Kotary K."/>
            <person name="Garner R."/>
            <person name="Barclay S."/>
            <person name="Lawson P."/>
            <person name="Krumholz L."/>
        </authorList>
    </citation>
    <scope>NUCLEOTIDE SEQUENCE [LARGE SCALE GENOMIC DNA]</scope>
    <source>
        <strain evidence="1 2">SURF-2</strain>
    </source>
</reference>
<sequence length="541" mass="60807">MATASMDIHRSKIVLDGVTVRYFVAMVLCGLSSARHAFAFDWQLLPNLSMSEVFSDNLTLSNAEKQSGFVSEVSPGISVFGSSPWSSFNLNYRLQGLYNAGGRDQVDINHQLQMNGLYQAVRDTLFLQTRSSISQQNIRNTFLTTDNLSGNDGYRVESKNFSISPYWTPHFGQYASGLLRVGYEKSSFDNTGLVSGNNSLAITDSETFSRQAGLSSGSKFNIVRWNLNYSSQDQNRVDGNDVRFEQYGGDARYYFNRKYNVFVRAGYENNDYRTASNSINNGFYYTFGGQWSPSQFYSLEAGYGNNKIVTVRVNPAANFNAFVTYENRDVGLNTGNVWNAHLNYILNHGSVNFSYSQETTTAQQVLAQQQIFTDPFGNAVSNTTNQTLLAFNPNLPDLSLGNDVIISKQANLSFNFQTGKSFYNLSLYNTQRSYEPSRAQDDVYGASGSWNWQFQPRLDFYFRPSWQSMDGSGASRANSKRYDVALGLTRGFPINLGRPLLMNTSLEFRHINQQFDNPIVNGSIGNDYTENRATANFAVRF</sequence>
<organism evidence="1 2">
    <name type="scientific">Methylomonas subterranea</name>
    <dbReference type="NCBI Taxonomy" id="2952225"/>
    <lineage>
        <taxon>Bacteria</taxon>
        <taxon>Pseudomonadati</taxon>
        <taxon>Pseudomonadota</taxon>
        <taxon>Gammaproteobacteria</taxon>
        <taxon>Methylococcales</taxon>
        <taxon>Methylococcaceae</taxon>
        <taxon>Methylomonas</taxon>
    </lineage>
</organism>
<evidence type="ECO:0000313" key="1">
    <source>
        <dbReference type="EMBL" id="MCQ8102626.1"/>
    </source>
</evidence>